<dbReference type="InterPro" id="IPR008769">
    <property type="entry name" value="PhaF_PhaI"/>
</dbReference>
<comment type="caution">
    <text evidence="2">The sequence shown here is derived from an EMBL/GenBank/DDBJ whole genome shotgun (WGS) entry which is preliminary data.</text>
</comment>
<organism evidence="2 3">
    <name type="scientific">Algimonas arctica</name>
    <dbReference type="NCBI Taxonomy" id="1479486"/>
    <lineage>
        <taxon>Bacteria</taxon>
        <taxon>Pseudomonadati</taxon>
        <taxon>Pseudomonadota</taxon>
        <taxon>Alphaproteobacteria</taxon>
        <taxon>Maricaulales</taxon>
        <taxon>Robiginitomaculaceae</taxon>
        <taxon>Algimonas</taxon>
    </lineage>
</organism>
<feature type="compositionally biased region" description="Basic residues" evidence="1">
    <location>
        <begin position="144"/>
        <end position="178"/>
    </location>
</feature>
<protein>
    <recommendedName>
        <fullName evidence="4">Phasin family protein</fullName>
    </recommendedName>
</protein>
<dbReference type="EMBL" id="BMZH01000009">
    <property type="protein sequence ID" value="GHA98521.1"/>
    <property type="molecule type" value="Genomic_DNA"/>
</dbReference>
<name>A0A8J3CTH1_9PROT</name>
<dbReference type="RefSeq" id="WP_189498352.1">
    <property type="nucleotide sequence ID" value="NZ_BMZH01000009.1"/>
</dbReference>
<dbReference type="Proteomes" id="UP000634004">
    <property type="component" value="Unassembled WGS sequence"/>
</dbReference>
<proteinExistence type="predicted"/>
<dbReference type="Pfam" id="PF05597">
    <property type="entry name" value="Phasin"/>
    <property type="match status" value="1"/>
</dbReference>
<accession>A0A8J3CTH1</accession>
<evidence type="ECO:0000313" key="3">
    <source>
        <dbReference type="Proteomes" id="UP000634004"/>
    </source>
</evidence>
<keyword evidence="3" id="KW-1185">Reference proteome</keyword>
<sequence length="178" mass="19029">MTDKKSNHTTDVARRIWLAGVGAYGKAFEEGRDRVKGLSGGLSGKTSETFESLAEKGEKIEMAAKVKGAQLAGKASDLGDDIQSTLAIEDRIQAMRDRLTRHGSDDRHDAIEARLTSIEAKLDLLLKPKAPAKAPAKTRATTTRTKKAPVKKAPIKKAPVKKAAAKKAPAKTTAKKSS</sequence>
<reference evidence="2" key="2">
    <citation type="submission" date="2020-09" db="EMBL/GenBank/DDBJ databases">
        <authorList>
            <person name="Sun Q."/>
            <person name="Kim S."/>
        </authorList>
    </citation>
    <scope>NUCLEOTIDE SEQUENCE</scope>
    <source>
        <strain evidence="2">KCTC 32513</strain>
    </source>
</reference>
<evidence type="ECO:0008006" key="4">
    <source>
        <dbReference type="Google" id="ProtNLM"/>
    </source>
</evidence>
<feature type="region of interest" description="Disordered" evidence="1">
    <location>
        <begin position="128"/>
        <end position="178"/>
    </location>
</feature>
<feature type="compositionally biased region" description="Low complexity" evidence="1">
    <location>
        <begin position="128"/>
        <end position="143"/>
    </location>
</feature>
<reference evidence="2" key="1">
    <citation type="journal article" date="2014" name="Int. J. Syst. Evol. Microbiol.">
        <title>Complete genome sequence of Corynebacterium casei LMG S-19264T (=DSM 44701T), isolated from a smear-ripened cheese.</title>
        <authorList>
            <consortium name="US DOE Joint Genome Institute (JGI-PGF)"/>
            <person name="Walter F."/>
            <person name="Albersmeier A."/>
            <person name="Kalinowski J."/>
            <person name="Ruckert C."/>
        </authorList>
    </citation>
    <scope>NUCLEOTIDE SEQUENCE</scope>
    <source>
        <strain evidence="2">KCTC 32513</strain>
    </source>
</reference>
<evidence type="ECO:0000313" key="2">
    <source>
        <dbReference type="EMBL" id="GHA98521.1"/>
    </source>
</evidence>
<dbReference type="AlphaFoldDB" id="A0A8J3CTH1"/>
<evidence type="ECO:0000256" key="1">
    <source>
        <dbReference type="SAM" id="MobiDB-lite"/>
    </source>
</evidence>
<gene>
    <name evidence="2" type="ORF">GCM10009069_21780</name>
</gene>